<dbReference type="Pfam" id="PF08245">
    <property type="entry name" value="Mur_ligase_M"/>
    <property type="match status" value="1"/>
</dbReference>
<dbReference type="SUPFAM" id="SSF53244">
    <property type="entry name" value="MurD-like peptide ligases, peptide-binding domain"/>
    <property type="match status" value="1"/>
</dbReference>
<dbReference type="GO" id="GO:0008360">
    <property type="term" value="P:regulation of cell shape"/>
    <property type="evidence" value="ECO:0007669"/>
    <property type="project" value="UniProtKB-KW"/>
</dbReference>
<dbReference type="GO" id="GO:0005737">
    <property type="term" value="C:cytoplasm"/>
    <property type="evidence" value="ECO:0007669"/>
    <property type="project" value="UniProtKB-SubCell"/>
</dbReference>
<comment type="similarity">
    <text evidence="9">Belongs to the MurCDEF family.</text>
</comment>
<evidence type="ECO:0000256" key="9">
    <source>
        <dbReference type="HAMAP-Rule" id="MF_00639"/>
    </source>
</evidence>
<evidence type="ECO:0000256" key="2">
    <source>
        <dbReference type="ARBA" id="ARBA00004752"/>
    </source>
</evidence>
<dbReference type="GO" id="GO:0008764">
    <property type="term" value="F:UDP-N-acetylmuramoylalanine-D-glutamate ligase activity"/>
    <property type="evidence" value="ECO:0007669"/>
    <property type="project" value="UniProtKB-UniRule"/>
</dbReference>
<evidence type="ECO:0000313" key="12">
    <source>
        <dbReference type="Proteomes" id="UP000178880"/>
    </source>
</evidence>
<dbReference type="InterPro" id="IPR036615">
    <property type="entry name" value="Mur_ligase_C_dom_sf"/>
</dbReference>
<keyword evidence="9" id="KW-0961">Cell wall biogenesis/degradation</keyword>
<dbReference type="PANTHER" id="PTHR43692:SF1">
    <property type="entry name" value="UDP-N-ACETYLMURAMOYLALANINE--D-GLUTAMATE LIGASE"/>
    <property type="match status" value="1"/>
</dbReference>
<comment type="caution">
    <text evidence="11">The sequence shown here is derived from an EMBL/GenBank/DDBJ whole genome shotgun (WGS) entry which is preliminary data.</text>
</comment>
<dbReference type="GO" id="GO:0005524">
    <property type="term" value="F:ATP binding"/>
    <property type="evidence" value="ECO:0007669"/>
    <property type="project" value="UniProtKB-UniRule"/>
</dbReference>
<dbReference type="InterPro" id="IPR005762">
    <property type="entry name" value="MurD"/>
</dbReference>
<keyword evidence="3 9" id="KW-0963">Cytoplasm</keyword>
<protein>
    <recommendedName>
        <fullName evidence="9">UDP-N-acetylmuramoylalanine--D-glutamate ligase</fullName>
        <ecNumber evidence="9">6.3.2.9</ecNumber>
    </recommendedName>
    <alternativeName>
        <fullName evidence="9">D-glutamic acid-adding enzyme</fullName>
    </alternativeName>
    <alternativeName>
        <fullName evidence="9">UDP-N-acetylmuramoyl-L-alanyl-D-glutamate synthetase</fullName>
    </alternativeName>
</protein>
<dbReference type="EC" id="6.3.2.9" evidence="9"/>
<dbReference type="GO" id="GO:0009252">
    <property type="term" value="P:peptidoglycan biosynthetic process"/>
    <property type="evidence" value="ECO:0007669"/>
    <property type="project" value="UniProtKB-UniRule"/>
</dbReference>
<dbReference type="GO" id="GO:0071555">
    <property type="term" value="P:cell wall organization"/>
    <property type="evidence" value="ECO:0007669"/>
    <property type="project" value="UniProtKB-KW"/>
</dbReference>
<dbReference type="InterPro" id="IPR036565">
    <property type="entry name" value="Mur-like_cat_sf"/>
</dbReference>
<reference evidence="11 12" key="1">
    <citation type="journal article" date="2016" name="Nat. Commun.">
        <title>Thousands of microbial genomes shed light on interconnected biogeochemical processes in an aquifer system.</title>
        <authorList>
            <person name="Anantharaman K."/>
            <person name="Brown C.T."/>
            <person name="Hug L.A."/>
            <person name="Sharon I."/>
            <person name="Castelle C.J."/>
            <person name="Probst A.J."/>
            <person name="Thomas B.C."/>
            <person name="Singh A."/>
            <person name="Wilkins M.J."/>
            <person name="Karaoz U."/>
            <person name="Brodie E.L."/>
            <person name="Williams K.H."/>
            <person name="Hubbard S.S."/>
            <person name="Banfield J.F."/>
        </authorList>
    </citation>
    <scope>NUCLEOTIDE SEQUENCE [LARGE SCALE GENOMIC DNA]</scope>
</reference>
<dbReference type="AlphaFoldDB" id="A0A1G2CC74"/>
<feature type="binding site" evidence="9">
    <location>
        <begin position="163"/>
        <end position="169"/>
    </location>
    <ligand>
        <name>ATP</name>
        <dbReference type="ChEBI" id="CHEBI:30616"/>
    </ligand>
</feature>
<dbReference type="PROSITE" id="PS01011">
    <property type="entry name" value="FOLYLPOLYGLU_SYNT_1"/>
    <property type="match status" value="1"/>
</dbReference>
<evidence type="ECO:0000256" key="5">
    <source>
        <dbReference type="ARBA" id="ARBA00022618"/>
    </source>
</evidence>
<sequence length="515" mass="57436">MNPVKEKLSFSHGARIGILGFAREGKSVLKFLQNRRLTQMSTRINADDEIWIVDKKATIKAPRGIHGQFGKNYLKNLGRFDLIFRSPGIPWNTPELVRARRAGVHPHTQRGLVLKNKNPRSGVGVKFSSATKLFFEQLRGLTQTERGQAQTKQSGPTVIGITGTKGKGTTATLLYNILHAAHKPVFLAGNIGAPALDLLPRLSALSPRKSAIVILELSSFQLQDLRVSPHVAAILDVFPDHQDAHKNLHEYYEAKANIARYQKPSDKVFFFGDNHLSARIAQRGHGKKVAVYPFSNSRELENGVRNVLQIPGEHNFKNAVMAATVAKSLGIPKATIIKTVKNFRGLEHRLEFVRRIRVKPRSYPRRSASVEFWNDSASTNPQTAAAAVKTFSSPPYNLKPLTSNLILIAGGQDKNLDYAPLANALRHSNTKLIVLFGENRKKIRRQVSSIKCQVIMVKNLPQAIKTAYRFAQKLTTYYLLPTTILFSPGAASFDQFHDYADRGTRFKNIVKSLTK</sequence>
<evidence type="ECO:0000259" key="10">
    <source>
        <dbReference type="Pfam" id="PF08245"/>
    </source>
</evidence>
<evidence type="ECO:0000256" key="8">
    <source>
        <dbReference type="ARBA" id="ARBA00023306"/>
    </source>
</evidence>
<feature type="domain" description="Mur ligase central" evidence="10">
    <location>
        <begin position="161"/>
        <end position="324"/>
    </location>
</feature>
<keyword evidence="9" id="KW-0133">Cell shape</keyword>
<organism evidence="11 12">
    <name type="scientific">Candidatus Liptonbacteria bacterium RIFCSPLOWO2_01_FULL_52_25</name>
    <dbReference type="NCBI Taxonomy" id="1798650"/>
    <lineage>
        <taxon>Bacteria</taxon>
        <taxon>Candidatus Liptoniibacteriota</taxon>
    </lineage>
</organism>
<dbReference type="SUPFAM" id="SSF51984">
    <property type="entry name" value="MurCD N-terminal domain"/>
    <property type="match status" value="1"/>
</dbReference>
<accession>A0A1G2CC74</accession>
<dbReference type="Proteomes" id="UP000178880">
    <property type="component" value="Unassembled WGS sequence"/>
</dbReference>
<comment type="subcellular location">
    <subcellularLocation>
        <location evidence="1 9">Cytoplasm</location>
    </subcellularLocation>
</comment>
<dbReference type="NCBIfam" id="TIGR01087">
    <property type="entry name" value="murD"/>
    <property type="match status" value="1"/>
</dbReference>
<keyword evidence="8 9" id="KW-0131">Cell cycle</keyword>
<evidence type="ECO:0000256" key="3">
    <source>
        <dbReference type="ARBA" id="ARBA00022490"/>
    </source>
</evidence>
<keyword evidence="7 9" id="KW-0067">ATP-binding</keyword>
<gene>
    <name evidence="9" type="primary">murD</name>
    <name evidence="11" type="ORF">A2945_03980</name>
</gene>
<evidence type="ECO:0000256" key="4">
    <source>
        <dbReference type="ARBA" id="ARBA00022598"/>
    </source>
</evidence>
<name>A0A1G2CC74_9BACT</name>
<comment type="pathway">
    <text evidence="2 9">Cell wall biogenesis; peptidoglycan biosynthesis.</text>
</comment>
<keyword evidence="6 9" id="KW-0547">Nucleotide-binding</keyword>
<proteinExistence type="inferred from homology"/>
<evidence type="ECO:0000256" key="1">
    <source>
        <dbReference type="ARBA" id="ARBA00004496"/>
    </source>
</evidence>
<keyword evidence="4 9" id="KW-0436">Ligase</keyword>
<comment type="catalytic activity">
    <reaction evidence="9">
        <text>UDP-N-acetyl-alpha-D-muramoyl-L-alanine + D-glutamate + ATP = UDP-N-acetyl-alpha-D-muramoyl-L-alanyl-D-glutamate + ADP + phosphate + H(+)</text>
        <dbReference type="Rhea" id="RHEA:16429"/>
        <dbReference type="ChEBI" id="CHEBI:15378"/>
        <dbReference type="ChEBI" id="CHEBI:29986"/>
        <dbReference type="ChEBI" id="CHEBI:30616"/>
        <dbReference type="ChEBI" id="CHEBI:43474"/>
        <dbReference type="ChEBI" id="CHEBI:83898"/>
        <dbReference type="ChEBI" id="CHEBI:83900"/>
        <dbReference type="ChEBI" id="CHEBI:456216"/>
        <dbReference type="EC" id="6.3.2.9"/>
    </reaction>
</comment>
<evidence type="ECO:0000256" key="7">
    <source>
        <dbReference type="ARBA" id="ARBA00022840"/>
    </source>
</evidence>
<dbReference type="PANTHER" id="PTHR43692">
    <property type="entry name" value="UDP-N-ACETYLMURAMOYLALANINE--D-GLUTAMATE LIGASE"/>
    <property type="match status" value="1"/>
</dbReference>
<dbReference type="GO" id="GO:0051301">
    <property type="term" value="P:cell division"/>
    <property type="evidence" value="ECO:0007669"/>
    <property type="project" value="UniProtKB-KW"/>
</dbReference>
<dbReference type="STRING" id="1798650.A2945_03980"/>
<dbReference type="Gene3D" id="3.40.50.720">
    <property type="entry name" value="NAD(P)-binding Rossmann-like Domain"/>
    <property type="match status" value="1"/>
</dbReference>
<dbReference type="SUPFAM" id="SSF53623">
    <property type="entry name" value="MurD-like peptide ligases, catalytic domain"/>
    <property type="match status" value="1"/>
</dbReference>
<comment type="function">
    <text evidence="9">Cell wall formation. Catalyzes the addition of glutamate to the nucleotide precursor UDP-N-acetylmuramoyl-L-alanine (UMA).</text>
</comment>
<dbReference type="EMBL" id="MHLA01000025">
    <property type="protein sequence ID" value="OGY98975.1"/>
    <property type="molecule type" value="Genomic_DNA"/>
</dbReference>
<dbReference type="Gene3D" id="3.90.190.20">
    <property type="entry name" value="Mur ligase, C-terminal domain"/>
    <property type="match status" value="1"/>
</dbReference>
<keyword evidence="9" id="KW-0573">Peptidoglycan synthesis</keyword>
<evidence type="ECO:0000313" key="11">
    <source>
        <dbReference type="EMBL" id="OGY98975.1"/>
    </source>
</evidence>
<dbReference type="UniPathway" id="UPA00219"/>
<keyword evidence="5 9" id="KW-0132">Cell division</keyword>
<dbReference type="InterPro" id="IPR018109">
    <property type="entry name" value="Folylpolyglutamate_synth_CS"/>
</dbReference>
<dbReference type="HAMAP" id="MF_00639">
    <property type="entry name" value="MurD"/>
    <property type="match status" value="1"/>
</dbReference>
<dbReference type="Gene3D" id="3.40.1190.10">
    <property type="entry name" value="Mur-like, catalytic domain"/>
    <property type="match status" value="1"/>
</dbReference>
<evidence type="ECO:0000256" key="6">
    <source>
        <dbReference type="ARBA" id="ARBA00022741"/>
    </source>
</evidence>
<dbReference type="GO" id="GO:0004326">
    <property type="term" value="F:tetrahydrofolylpolyglutamate synthase activity"/>
    <property type="evidence" value="ECO:0007669"/>
    <property type="project" value="InterPro"/>
</dbReference>
<dbReference type="InterPro" id="IPR013221">
    <property type="entry name" value="Mur_ligase_cen"/>
</dbReference>